<accession>A0A1I7ZST4</accession>
<dbReference type="PROSITE" id="PS00134">
    <property type="entry name" value="TRYPSIN_HIS"/>
    <property type="match status" value="1"/>
</dbReference>
<dbReference type="GO" id="GO:0006508">
    <property type="term" value="P:proteolysis"/>
    <property type="evidence" value="ECO:0007669"/>
    <property type="project" value="UniProtKB-KW"/>
</dbReference>
<dbReference type="InterPro" id="IPR009003">
    <property type="entry name" value="Peptidase_S1_PA"/>
</dbReference>
<keyword evidence="2" id="KW-0378">Hydrolase</keyword>
<feature type="signal peptide" evidence="3">
    <location>
        <begin position="1"/>
        <end position="16"/>
    </location>
</feature>
<evidence type="ECO:0000313" key="5">
    <source>
        <dbReference type="Proteomes" id="UP000095287"/>
    </source>
</evidence>
<organism evidence="5 6">
    <name type="scientific">Steinernema glaseri</name>
    <dbReference type="NCBI Taxonomy" id="37863"/>
    <lineage>
        <taxon>Eukaryota</taxon>
        <taxon>Metazoa</taxon>
        <taxon>Ecdysozoa</taxon>
        <taxon>Nematoda</taxon>
        <taxon>Chromadorea</taxon>
        <taxon>Rhabditida</taxon>
        <taxon>Tylenchina</taxon>
        <taxon>Panagrolaimomorpha</taxon>
        <taxon>Strongyloidoidea</taxon>
        <taxon>Steinernematidae</taxon>
        <taxon>Steinernema</taxon>
    </lineage>
</organism>
<protein>
    <submittedName>
        <fullName evidence="6">Peptidase S1 domain-containing protein</fullName>
    </submittedName>
</protein>
<dbReference type="SUPFAM" id="SSF50494">
    <property type="entry name" value="Trypsin-like serine proteases"/>
    <property type="match status" value="1"/>
</dbReference>
<name>A0A1I7ZST4_9BILA</name>
<dbReference type="PROSITE" id="PS00135">
    <property type="entry name" value="TRYPSIN_SER"/>
    <property type="match status" value="1"/>
</dbReference>
<evidence type="ECO:0000256" key="2">
    <source>
        <dbReference type="RuleBase" id="RU363034"/>
    </source>
</evidence>
<dbReference type="PANTHER" id="PTHR24250">
    <property type="entry name" value="CHYMOTRYPSIN-RELATED"/>
    <property type="match status" value="1"/>
</dbReference>
<dbReference type="InterPro" id="IPR043504">
    <property type="entry name" value="Peptidase_S1_PA_chymotrypsin"/>
</dbReference>
<evidence type="ECO:0000259" key="4">
    <source>
        <dbReference type="PROSITE" id="PS50240"/>
    </source>
</evidence>
<dbReference type="Pfam" id="PF00089">
    <property type="entry name" value="Trypsin"/>
    <property type="match status" value="1"/>
</dbReference>
<dbReference type="FunFam" id="2.40.10.10:FF:000068">
    <property type="entry name" value="transmembrane protease serine 2"/>
    <property type="match status" value="1"/>
</dbReference>
<evidence type="ECO:0000256" key="3">
    <source>
        <dbReference type="SAM" id="SignalP"/>
    </source>
</evidence>
<keyword evidence="2" id="KW-0720">Serine protease</keyword>
<dbReference type="InterPro" id="IPR018114">
    <property type="entry name" value="TRYPSIN_HIS"/>
</dbReference>
<sequence length="276" mass="30576">MRILLSIIALAGLSLAAPPPPVLPPPSHRSSELIFGGHQAYQGQFPYFVYLYDIGCGGTLLTPKLVLTAAHCVDDSRIGGQVVMGIDNDKDYVNVTGVQIRKFASYIAHNEYNDTFKRNDIAIVEVDEPFDLTEYAQLVNIKADDTKLQERYWTTIVGFGPIDIVNRTLEYPDQLQYAYVPIVNHKYCESIWGMWGLWEKHICGGSAGVGTGQGDSGGPMSVRQDDKYYQIGITSFGPATINGLLNQDKYPSAFTRTASYCDWIHENTNGAFSCIE</sequence>
<dbReference type="Gene3D" id="2.40.10.10">
    <property type="entry name" value="Trypsin-like serine proteases"/>
    <property type="match status" value="1"/>
</dbReference>
<keyword evidence="1" id="KW-1015">Disulfide bond</keyword>
<evidence type="ECO:0000256" key="1">
    <source>
        <dbReference type="ARBA" id="ARBA00023157"/>
    </source>
</evidence>
<dbReference type="PROSITE" id="PS50240">
    <property type="entry name" value="TRYPSIN_DOM"/>
    <property type="match status" value="1"/>
</dbReference>
<proteinExistence type="predicted"/>
<feature type="domain" description="Peptidase S1" evidence="4">
    <location>
        <begin position="34"/>
        <end position="269"/>
    </location>
</feature>
<keyword evidence="5" id="KW-1185">Reference proteome</keyword>
<evidence type="ECO:0000313" key="6">
    <source>
        <dbReference type="WBParaSite" id="L893_g29441.t2"/>
    </source>
</evidence>
<dbReference type="WBParaSite" id="L893_g29441.t2">
    <property type="protein sequence ID" value="L893_g29441.t2"/>
    <property type="gene ID" value="L893_g29441"/>
</dbReference>
<dbReference type="InterPro" id="IPR001254">
    <property type="entry name" value="Trypsin_dom"/>
</dbReference>
<keyword evidence="3" id="KW-0732">Signal</keyword>
<dbReference type="CDD" id="cd00190">
    <property type="entry name" value="Tryp_SPc"/>
    <property type="match status" value="1"/>
</dbReference>
<dbReference type="InterPro" id="IPR033116">
    <property type="entry name" value="TRYPSIN_SER"/>
</dbReference>
<dbReference type="AlphaFoldDB" id="A0A1I7ZST4"/>
<dbReference type="Proteomes" id="UP000095287">
    <property type="component" value="Unplaced"/>
</dbReference>
<dbReference type="InterPro" id="IPR001314">
    <property type="entry name" value="Peptidase_S1A"/>
</dbReference>
<dbReference type="PRINTS" id="PR00722">
    <property type="entry name" value="CHYMOTRYPSIN"/>
</dbReference>
<keyword evidence="2" id="KW-0645">Protease</keyword>
<reference evidence="6" key="1">
    <citation type="submission" date="2016-11" db="UniProtKB">
        <authorList>
            <consortium name="WormBaseParasite"/>
        </authorList>
    </citation>
    <scope>IDENTIFICATION</scope>
</reference>
<dbReference type="GO" id="GO:0004252">
    <property type="term" value="F:serine-type endopeptidase activity"/>
    <property type="evidence" value="ECO:0007669"/>
    <property type="project" value="InterPro"/>
</dbReference>
<dbReference type="SMART" id="SM00020">
    <property type="entry name" value="Tryp_SPc"/>
    <property type="match status" value="1"/>
</dbReference>
<feature type="chain" id="PRO_5009313872" evidence="3">
    <location>
        <begin position="17"/>
        <end position="276"/>
    </location>
</feature>